<accession>A0AAP0K296</accession>
<protein>
    <submittedName>
        <fullName evidence="1">Uncharacterized protein</fullName>
    </submittedName>
</protein>
<name>A0AAP0K296_9MAGN</name>
<dbReference type="EMBL" id="JBBNAE010000002">
    <property type="protein sequence ID" value="KAK9144538.1"/>
    <property type="molecule type" value="Genomic_DNA"/>
</dbReference>
<evidence type="ECO:0000313" key="2">
    <source>
        <dbReference type="Proteomes" id="UP001417504"/>
    </source>
</evidence>
<keyword evidence="2" id="KW-1185">Reference proteome</keyword>
<sequence>MKPSFPNDDKSKALYCKHIIIVKIKGTNNSNTRNIGKTKQTNKSLKIQSTNKNATYKIGTAKQIYQALSILPTSKPHSARGTFQSNNIL</sequence>
<dbReference type="AlphaFoldDB" id="A0AAP0K296"/>
<reference evidence="1 2" key="1">
    <citation type="submission" date="2024-01" db="EMBL/GenBank/DDBJ databases">
        <title>Genome assemblies of Stephania.</title>
        <authorList>
            <person name="Yang L."/>
        </authorList>
    </citation>
    <scope>NUCLEOTIDE SEQUENCE [LARGE SCALE GENOMIC DNA]</scope>
    <source>
        <strain evidence="1">QJT</strain>
        <tissue evidence="1">Leaf</tissue>
    </source>
</reference>
<organism evidence="1 2">
    <name type="scientific">Stephania japonica</name>
    <dbReference type="NCBI Taxonomy" id="461633"/>
    <lineage>
        <taxon>Eukaryota</taxon>
        <taxon>Viridiplantae</taxon>
        <taxon>Streptophyta</taxon>
        <taxon>Embryophyta</taxon>
        <taxon>Tracheophyta</taxon>
        <taxon>Spermatophyta</taxon>
        <taxon>Magnoliopsida</taxon>
        <taxon>Ranunculales</taxon>
        <taxon>Menispermaceae</taxon>
        <taxon>Menispermoideae</taxon>
        <taxon>Cissampelideae</taxon>
        <taxon>Stephania</taxon>
    </lineage>
</organism>
<comment type="caution">
    <text evidence="1">The sequence shown here is derived from an EMBL/GenBank/DDBJ whole genome shotgun (WGS) entry which is preliminary data.</text>
</comment>
<dbReference type="Proteomes" id="UP001417504">
    <property type="component" value="Unassembled WGS sequence"/>
</dbReference>
<gene>
    <name evidence="1" type="ORF">Sjap_004441</name>
</gene>
<proteinExistence type="predicted"/>
<evidence type="ECO:0000313" key="1">
    <source>
        <dbReference type="EMBL" id="KAK9144538.1"/>
    </source>
</evidence>